<feature type="signal peptide" evidence="3">
    <location>
        <begin position="1"/>
        <end position="19"/>
    </location>
</feature>
<dbReference type="PROSITE" id="PS51450">
    <property type="entry name" value="LRR"/>
    <property type="match status" value="4"/>
</dbReference>
<dbReference type="PANTHER" id="PTHR45712">
    <property type="entry name" value="AGAP008170-PA"/>
    <property type="match status" value="1"/>
</dbReference>
<organism evidence="4 5">
    <name type="scientific">Brachionus plicatilis</name>
    <name type="common">Marine rotifer</name>
    <name type="synonym">Brachionus muelleri</name>
    <dbReference type="NCBI Taxonomy" id="10195"/>
    <lineage>
        <taxon>Eukaryota</taxon>
        <taxon>Metazoa</taxon>
        <taxon>Spiralia</taxon>
        <taxon>Gnathifera</taxon>
        <taxon>Rotifera</taxon>
        <taxon>Eurotatoria</taxon>
        <taxon>Monogononta</taxon>
        <taxon>Pseudotrocha</taxon>
        <taxon>Ploima</taxon>
        <taxon>Brachionidae</taxon>
        <taxon>Brachionus</taxon>
    </lineage>
</organism>
<dbReference type="PANTHER" id="PTHR45712:SF22">
    <property type="entry name" value="INSULIN-LIKE GROWTH FACTOR-BINDING PROTEIN COMPLEX ACID LABILE SUBUNIT"/>
    <property type="match status" value="1"/>
</dbReference>
<comment type="caution">
    <text evidence="4">The sequence shown here is derived from an EMBL/GenBank/DDBJ whole genome shotgun (WGS) entry which is preliminary data.</text>
</comment>
<dbReference type="AlphaFoldDB" id="A0A3M7RPN7"/>
<dbReference type="EMBL" id="REGN01002947">
    <property type="protein sequence ID" value="RNA25295.1"/>
    <property type="molecule type" value="Genomic_DNA"/>
</dbReference>
<proteinExistence type="predicted"/>
<keyword evidence="5" id="KW-1185">Reference proteome</keyword>
<dbReference type="SUPFAM" id="SSF52058">
    <property type="entry name" value="L domain-like"/>
    <property type="match status" value="2"/>
</dbReference>
<dbReference type="STRING" id="10195.A0A3M7RPN7"/>
<keyword evidence="3" id="KW-0732">Signal</keyword>
<name>A0A3M7RPN7_BRAPC</name>
<dbReference type="Pfam" id="PF13855">
    <property type="entry name" value="LRR_8"/>
    <property type="match status" value="2"/>
</dbReference>
<dbReference type="OrthoDB" id="676979at2759"/>
<gene>
    <name evidence="4" type="ORF">BpHYR1_023314</name>
</gene>
<evidence type="ECO:0000256" key="3">
    <source>
        <dbReference type="SAM" id="SignalP"/>
    </source>
</evidence>
<evidence type="ECO:0000256" key="1">
    <source>
        <dbReference type="ARBA" id="ARBA00022614"/>
    </source>
</evidence>
<dbReference type="InterPro" id="IPR001611">
    <property type="entry name" value="Leu-rich_rpt"/>
</dbReference>
<dbReference type="Proteomes" id="UP000276133">
    <property type="component" value="Unassembled WGS sequence"/>
</dbReference>
<dbReference type="SMART" id="SM00365">
    <property type="entry name" value="LRR_SD22"/>
    <property type="match status" value="7"/>
</dbReference>
<dbReference type="InterPro" id="IPR032675">
    <property type="entry name" value="LRR_dom_sf"/>
</dbReference>
<evidence type="ECO:0000256" key="2">
    <source>
        <dbReference type="ARBA" id="ARBA00022737"/>
    </source>
</evidence>
<reference evidence="4 5" key="1">
    <citation type="journal article" date="2018" name="Sci. Rep.">
        <title>Genomic signatures of local adaptation to the degree of environmental predictability in rotifers.</title>
        <authorList>
            <person name="Franch-Gras L."/>
            <person name="Hahn C."/>
            <person name="Garcia-Roger E.M."/>
            <person name="Carmona M.J."/>
            <person name="Serra M."/>
            <person name="Gomez A."/>
        </authorList>
    </citation>
    <scope>NUCLEOTIDE SEQUENCE [LARGE SCALE GENOMIC DNA]</scope>
    <source>
        <strain evidence="4">HYR1</strain>
    </source>
</reference>
<dbReference type="SMART" id="SM00369">
    <property type="entry name" value="LRR_TYP"/>
    <property type="match status" value="7"/>
</dbReference>
<dbReference type="Gene3D" id="3.80.10.10">
    <property type="entry name" value="Ribonuclease Inhibitor"/>
    <property type="match status" value="3"/>
</dbReference>
<accession>A0A3M7RPN7</accession>
<protein>
    <submittedName>
        <fullName evidence="4">Insulin-like growth factor-binding complex acid labile subunit</fullName>
    </submittedName>
</protein>
<dbReference type="InterPro" id="IPR050333">
    <property type="entry name" value="SLRP"/>
</dbReference>
<feature type="chain" id="PRO_5018044051" evidence="3">
    <location>
        <begin position="20"/>
        <end position="846"/>
    </location>
</feature>
<evidence type="ECO:0000313" key="5">
    <source>
        <dbReference type="Proteomes" id="UP000276133"/>
    </source>
</evidence>
<dbReference type="InterPro" id="IPR003591">
    <property type="entry name" value="Leu-rich_rpt_typical-subtyp"/>
</dbReference>
<sequence>MIFLRIIILIINAAHFGQCEICKKFTDFGAKCSSSAFSQFSGDISYDLSLNGVENLPANAFKNIALSSLFIKDSSLTSVSGDAFKGIRQINYFELHNVNNIELLLSGNNSHFLFDNVLSLTINKNSNINSTNFDFFLSLINNLNVKILTMLHLNIQNLTLNFSTFNFEDFYLASNKIGSIKVVPNGKIKRLYLDRNDIESITFDSNRSKLLYLNLNNNEIEQFKCPNLSTLTDLILSTNKLSVITNETFYKLINVENINLRQNRINYIEGNSFKKLHKLKELYLNLNFISEANPQLVFKSVYFIDISQNRFNSFDFEQFFSFRNTSLKRLVLSGNFIRNIFVNLTEIDYLDLSGNPLIKVDDIYAKKINNLYLNKNLFENLNSIHLKNVALISNLKLISNKLENLPVSELENLQNLVSLDLEQNKIEKIEFPTLALLKELRLNHNKIRKISQISFNKLANLQVLILSFNKIDFIEEKSFSNLKNLQVLNLNHNYLVQLPDFSYFISIQEATFNFQNGQLKTLNSFNFPNLVYEKNIKLEFYSNQLASVSPHLFCSKNVEILKNGQIYMEDVNVFDKCLLTQIKGLNLTIKSRKKSKCELKKFAKLNNITIDDDQDLNCANFTQKRHCSNFFDLKYDCSYDVKSMNRSTIWMIDSYFRSFKCNSINTYSLTPNFSACLRNKYFQMSCIANQNKQSIVFDPADFEDFNKNYKIFSLGEKATGIFHILTRTLIALIDNEDTTDLVVSASDFFLSENTGILIDNCPNDNINFSSSAILNQNNSTKAVMEFLDEFQNLINLKNFSLAMLSRFTDSVNLIVIPNKKNSSNKAHLKFESKFAYFACFLLFTYL</sequence>
<keyword evidence="2" id="KW-0677">Repeat</keyword>
<keyword evidence="1" id="KW-0433">Leucine-rich repeat</keyword>
<evidence type="ECO:0000313" key="4">
    <source>
        <dbReference type="EMBL" id="RNA25295.1"/>
    </source>
</evidence>